<evidence type="ECO:0000313" key="1">
    <source>
        <dbReference type="Ensembl" id="ENSMMSP00000025439.1"/>
    </source>
</evidence>
<reference evidence="1" key="1">
    <citation type="submission" date="2025-08" db="UniProtKB">
        <authorList>
            <consortium name="Ensembl"/>
        </authorList>
    </citation>
    <scope>IDENTIFICATION</scope>
</reference>
<dbReference type="Proteomes" id="UP000694544">
    <property type="component" value="Unplaced"/>
</dbReference>
<keyword evidence="2" id="KW-1185">Reference proteome</keyword>
<reference evidence="1" key="2">
    <citation type="submission" date="2025-09" db="UniProtKB">
        <authorList>
            <consortium name="Ensembl"/>
        </authorList>
    </citation>
    <scope>IDENTIFICATION</scope>
</reference>
<dbReference type="Gene3D" id="3.60.10.10">
    <property type="entry name" value="Endonuclease/exonuclease/phosphatase"/>
    <property type="match status" value="1"/>
</dbReference>
<organism evidence="1 2">
    <name type="scientific">Moschus moschiferus</name>
    <name type="common">Siberian musk deer</name>
    <name type="synonym">Moschus sibiricus</name>
    <dbReference type="NCBI Taxonomy" id="68415"/>
    <lineage>
        <taxon>Eukaryota</taxon>
        <taxon>Metazoa</taxon>
        <taxon>Chordata</taxon>
        <taxon>Craniata</taxon>
        <taxon>Vertebrata</taxon>
        <taxon>Euteleostomi</taxon>
        <taxon>Mammalia</taxon>
        <taxon>Eutheria</taxon>
        <taxon>Laurasiatheria</taxon>
        <taxon>Artiodactyla</taxon>
        <taxon>Ruminantia</taxon>
        <taxon>Pecora</taxon>
        <taxon>Moschidae</taxon>
        <taxon>Moschus</taxon>
    </lineage>
</organism>
<dbReference type="AlphaFoldDB" id="A0A8C6E6Z5"/>
<evidence type="ECO:0000313" key="2">
    <source>
        <dbReference type="Proteomes" id="UP000694544"/>
    </source>
</evidence>
<sequence length="160" mass="18860">MNFTFFSRAHGTFSRIDHILGHKSSLDKFKKIEIIPSIFSDHNAVRLDLNYRRITVKSANIWRLNNTLLNNEQIIEEIKRDIKICIEMNENENTTTQNLGDTVKAVLRGKFITIQAYLKKQEKSQLNNLTLHLKQLEKEEMKNPRVSRRKEIIKIRAEIN</sequence>
<protein>
    <submittedName>
        <fullName evidence="1">Uncharacterized protein</fullName>
    </submittedName>
</protein>
<dbReference type="InterPro" id="IPR036691">
    <property type="entry name" value="Endo/exonu/phosph_ase_sf"/>
</dbReference>
<name>A0A8C6E6Z5_MOSMO</name>
<dbReference type="GeneTree" id="ENSGT00950000183016"/>
<dbReference type="SUPFAM" id="SSF56219">
    <property type="entry name" value="DNase I-like"/>
    <property type="match status" value="1"/>
</dbReference>
<accession>A0A8C6E6Z5</accession>
<proteinExistence type="predicted"/>
<dbReference type="PANTHER" id="PTHR19446">
    <property type="entry name" value="REVERSE TRANSCRIPTASES"/>
    <property type="match status" value="1"/>
</dbReference>
<dbReference type="Ensembl" id="ENSMMST00000028097.1">
    <property type="protein sequence ID" value="ENSMMSP00000025439.1"/>
    <property type="gene ID" value="ENSMMSG00000019178.1"/>
</dbReference>